<dbReference type="InterPro" id="IPR004090">
    <property type="entry name" value="Chemotax_Me-accpt_rcpt"/>
</dbReference>
<evidence type="ECO:0000256" key="1">
    <source>
        <dbReference type="ARBA" id="ARBA00023224"/>
    </source>
</evidence>
<sequence length="494" mass="52675">MRLWHDNGHAAETLEAFDKSHAMIEFTPDGKVAAVNDNFLRALGYSRAEILGRPHSMFVEPAYRDSAEYRDFWPALARGEFKAGAFKRIGKDGREVWIHASYNPVLSGGKVVKVVKIASDITEEKMRAVAAEGQVAAIKRVQAVVHFAPDGVVLDANDNFLSAMGYSREEVIGKRHAIFVEGAYAASPDYRQFWDDLARGQPKVGEFKRIGKGGKEVWLVASFNPILDANGKISEIVKFATDITGSYVRRRHREQTARQVDEELSEVAKRVFETDERAASAASAAAQTSVTVQAVAAGAEELAGSVQEISRQVTTAMHMSTDAVTQAGEADRIVNGLAQTTQRIGEITSLISTIATQTNLLALNATIEAARAGDAGRGFGVVANEVKALADQTGRATSEISAQIAAVQDATRGAVAAIGSIAETINRLSEISSGIATAVEEQTAVTREIAENMQVASTGVEQISQSIASISAATNQVAVSTKTVREISRAGAAG</sequence>
<dbReference type="PROSITE" id="PS50112">
    <property type="entry name" value="PAS"/>
    <property type="match status" value="2"/>
</dbReference>
<dbReference type="OrthoDB" id="3289104at2"/>
<dbReference type="PANTHER" id="PTHR32089">
    <property type="entry name" value="METHYL-ACCEPTING CHEMOTAXIS PROTEIN MCPB"/>
    <property type="match status" value="1"/>
</dbReference>
<dbReference type="RefSeq" id="WP_104508470.1">
    <property type="nucleotide sequence ID" value="NZ_JACIGC010000003.1"/>
</dbReference>
<proteinExistence type="inferred from homology"/>
<keyword evidence="1" id="KW-0807">Transducer</keyword>
<dbReference type="InterPro" id="IPR000014">
    <property type="entry name" value="PAS"/>
</dbReference>
<gene>
    <name evidence="3" type="ORF">CCR94_13980</name>
</gene>
<evidence type="ECO:0000256" key="2">
    <source>
        <dbReference type="ARBA" id="ARBA00029447"/>
    </source>
</evidence>
<dbReference type="InterPro" id="IPR001610">
    <property type="entry name" value="PAC"/>
</dbReference>
<dbReference type="Gene3D" id="1.10.287.950">
    <property type="entry name" value="Methyl-accepting chemotaxis protein"/>
    <property type="match status" value="1"/>
</dbReference>
<dbReference type="SMART" id="SM00283">
    <property type="entry name" value="MA"/>
    <property type="match status" value="1"/>
</dbReference>
<dbReference type="InterPro" id="IPR004089">
    <property type="entry name" value="MCPsignal_dom"/>
</dbReference>
<reference evidence="3 4" key="1">
    <citation type="journal article" date="2018" name="Arch. Microbiol.">
        <title>New insights into the metabolic potential of the phototrophic purple bacterium Rhodopila globiformis DSM 161(T) from its draft genome sequence and evidence for a vanadium-dependent nitrogenase.</title>
        <authorList>
            <person name="Imhoff J.F."/>
            <person name="Rahn T."/>
            <person name="Kunzel S."/>
            <person name="Neulinger S.C."/>
        </authorList>
    </citation>
    <scope>NUCLEOTIDE SEQUENCE [LARGE SCALE GENOMIC DNA]</scope>
    <source>
        <strain evidence="3 4">DSM 16996</strain>
    </source>
</reference>
<dbReference type="GO" id="GO:0004888">
    <property type="term" value="F:transmembrane signaling receptor activity"/>
    <property type="evidence" value="ECO:0007669"/>
    <property type="project" value="InterPro"/>
</dbReference>
<protein>
    <submittedName>
        <fullName evidence="3">Chemotaxis protein</fullName>
    </submittedName>
</protein>
<dbReference type="Pfam" id="PF13426">
    <property type="entry name" value="PAS_9"/>
    <property type="match status" value="2"/>
</dbReference>
<dbReference type="PROSITE" id="PS50111">
    <property type="entry name" value="CHEMOTAXIS_TRANSDUC_2"/>
    <property type="match status" value="1"/>
</dbReference>
<name>A0A2S6N556_9HYPH</name>
<dbReference type="EMBL" id="NHSJ01000087">
    <property type="protein sequence ID" value="PPQ29760.1"/>
    <property type="molecule type" value="Genomic_DNA"/>
</dbReference>
<evidence type="ECO:0000313" key="4">
    <source>
        <dbReference type="Proteomes" id="UP000239089"/>
    </source>
</evidence>
<dbReference type="Pfam" id="PF00015">
    <property type="entry name" value="MCPsignal"/>
    <property type="match status" value="1"/>
</dbReference>
<dbReference type="Gene3D" id="3.30.450.20">
    <property type="entry name" value="PAS domain"/>
    <property type="match status" value="2"/>
</dbReference>
<dbReference type="AlphaFoldDB" id="A0A2S6N556"/>
<dbReference type="GO" id="GO:0007165">
    <property type="term" value="P:signal transduction"/>
    <property type="evidence" value="ECO:0007669"/>
    <property type="project" value="UniProtKB-KW"/>
</dbReference>
<comment type="similarity">
    <text evidence="2">Belongs to the methyl-accepting chemotaxis (MCP) protein family.</text>
</comment>
<dbReference type="SMART" id="SM00091">
    <property type="entry name" value="PAS"/>
    <property type="match status" value="2"/>
</dbReference>
<dbReference type="SMART" id="SM00086">
    <property type="entry name" value="PAC"/>
    <property type="match status" value="2"/>
</dbReference>
<comment type="caution">
    <text evidence="3">The sequence shown here is derived from an EMBL/GenBank/DDBJ whole genome shotgun (WGS) entry which is preliminary data.</text>
</comment>
<dbReference type="GO" id="GO:0006935">
    <property type="term" value="P:chemotaxis"/>
    <property type="evidence" value="ECO:0007669"/>
    <property type="project" value="InterPro"/>
</dbReference>
<dbReference type="CDD" id="cd00130">
    <property type="entry name" value="PAS"/>
    <property type="match status" value="2"/>
</dbReference>
<keyword evidence="4" id="KW-1185">Reference proteome</keyword>
<dbReference type="Proteomes" id="UP000239089">
    <property type="component" value="Unassembled WGS sequence"/>
</dbReference>
<dbReference type="SUPFAM" id="SSF58104">
    <property type="entry name" value="Methyl-accepting chemotaxis protein (MCP) signaling domain"/>
    <property type="match status" value="1"/>
</dbReference>
<dbReference type="PROSITE" id="PS50113">
    <property type="entry name" value="PAC"/>
    <property type="match status" value="1"/>
</dbReference>
<dbReference type="SUPFAM" id="SSF55785">
    <property type="entry name" value="PYP-like sensor domain (PAS domain)"/>
    <property type="match status" value="2"/>
</dbReference>
<dbReference type="NCBIfam" id="TIGR00229">
    <property type="entry name" value="sensory_box"/>
    <property type="match status" value="2"/>
</dbReference>
<accession>A0A2S6N556</accession>
<dbReference type="PRINTS" id="PR00260">
    <property type="entry name" value="CHEMTRNSDUCR"/>
</dbReference>
<organism evidence="3 4">
    <name type="scientific">Rhodoblastus sphagnicola</name>
    <dbReference type="NCBI Taxonomy" id="333368"/>
    <lineage>
        <taxon>Bacteria</taxon>
        <taxon>Pseudomonadati</taxon>
        <taxon>Pseudomonadota</taxon>
        <taxon>Alphaproteobacteria</taxon>
        <taxon>Hyphomicrobiales</taxon>
        <taxon>Rhodoblastaceae</taxon>
        <taxon>Rhodoblastus</taxon>
    </lineage>
</organism>
<dbReference type="GO" id="GO:0016020">
    <property type="term" value="C:membrane"/>
    <property type="evidence" value="ECO:0007669"/>
    <property type="project" value="InterPro"/>
</dbReference>
<dbReference type="InterPro" id="IPR035965">
    <property type="entry name" value="PAS-like_dom_sf"/>
</dbReference>
<evidence type="ECO:0000313" key="3">
    <source>
        <dbReference type="EMBL" id="PPQ29760.1"/>
    </source>
</evidence>
<dbReference type="PANTHER" id="PTHR32089:SF112">
    <property type="entry name" value="LYSOZYME-LIKE PROTEIN-RELATED"/>
    <property type="match status" value="1"/>
</dbReference>
<dbReference type="InterPro" id="IPR000700">
    <property type="entry name" value="PAS-assoc_C"/>
</dbReference>